<accession>A0A2K5APC8</accession>
<gene>
    <name evidence="1" type="ORF">NCAV_0300</name>
</gene>
<dbReference type="AlphaFoldDB" id="A0A2K5APC8"/>
<dbReference type="RefSeq" id="WP_103287694.1">
    <property type="nucleotide sequence ID" value="NZ_LT981265.1"/>
</dbReference>
<dbReference type="Proteomes" id="UP000236248">
    <property type="component" value="Chromosome NCAV"/>
</dbReference>
<name>A0A2K5APC8_9ARCH</name>
<protein>
    <submittedName>
        <fullName evidence="1">Uncharacterized protein</fullName>
    </submittedName>
</protein>
<proteinExistence type="predicted"/>
<sequence length="312" mass="35918">MEGGVERGAYYTVSRLFPNLFANYRAFKRCIDILGSLDSADQRSLRYLYRKGLIHRLDATYGYGDSKGKGKDRYRLYRPTPRCIVMMILSIPSFRDNRIIMNTLADGAYKGNRLALALILIGLVDAKENSIYNTLVDYASNHTIDDIDDGNVADSLLEFLSNRVERDAMGVQGYINVLKDFTSSTLDNVLRVIIASIKPKVEDYNGFIQLMYEVVRFYYDPVRIAYTRVVGEREEFRTRLEQFKKEHDISIIASSSKDHGDGKAMVEVSFKLDQSKYGKVASLPYYLQIIAFKLMVEPREFMLKELERYVWG</sequence>
<dbReference type="KEGG" id="ncv:NCAV_0300"/>
<keyword evidence="2" id="KW-1185">Reference proteome</keyword>
<evidence type="ECO:0000313" key="2">
    <source>
        <dbReference type="Proteomes" id="UP000236248"/>
    </source>
</evidence>
<reference evidence="2" key="1">
    <citation type="submission" date="2018-01" db="EMBL/GenBank/DDBJ databases">
        <authorList>
            <person name="Kerou L M."/>
        </authorList>
    </citation>
    <scope>NUCLEOTIDE SEQUENCE [LARGE SCALE GENOMIC DNA]</scope>
    <source>
        <strain evidence="2">SCU2</strain>
    </source>
</reference>
<organism evidence="1 2">
    <name type="scientific">Candidatus Nitrosocaldus cavascurensis</name>
    <dbReference type="NCBI Taxonomy" id="2058097"/>
    <lineage>
        <taxon>Archaea</taxon>
        <taxon>Nitrososphaerota</taxon>
        <taxon>Nitrososphaeria</taxon>
        <taxon>Candidatus Nitrosocaldales</taxon>
        <taxon>Candidatus Nitrosocaldaceae</taxon>
        <taxon>Candidatus Nitrosocaldus</taxon>
    </lineage>
</organism>
<evidence type="ECO:0000313" key="1">
    <source>
        <dbReference type="EMBL" id="SPC33494.1"/>
    </source>
</evidence>
<dbReference type="EMBL" id="LT981265">
    <property type="protein sequence ID" value="SPC33494.1"/>
    <property type="molecule type" value="Genomic_DNA"/>
</dbReference>
<dbReference type="GeneID" id="41594399"/>